<accession>A0ACB0J0B4</accession>
<evidence type="ECO:0000313" key="2">
    <source>
        <dbReference type="Proteomes" id="UP001177021"/>
    </source>
</evidence>
<protein>
    <submittedName>
        <fullName evidence="1">Uncharacterized protein</fullName>
    </submittedName>
</protein>
<name>A0ACB0J0B4_TRIPR</name>
<dbReference type="Proteomes" id="UP001177021">
    <property type="component" value="Unassembled WGS sequence"/>
</dbReference>
<proteinExistence type="predicted"/>
<gene>
    <name evidence="1" type="ORF">MILVUS5_LOCUS7130</name>
</gene>
<sequence>MRHLFNLSSNYLIGRIPSDFENLAYESIFLNNSGLCVDKLVLNLALCNSGTARRRRGDSSMSKALVVILVVVASLTVFLALFLSISFYRKRKRLMKRTWKLTSFQRLSFTKSNIVSSRSEHNIIGSGGFGSVYRVAVEGLGYVAVKKIRGNSRKLDQKLVDSFLAEVEILSKIRHNNIVKLMCCISSDDSLLLVYEYHEHQSLDRWLHKKSKSPAVSGTVNGNIVDWPKRLHIAIGAAQGLCYMHNDCSPPIVHRDVKTSNILLDSQFNAKVADFGLARILVKPEELATMSAVAGTFGYIAPEYAQTIRVNEKIDVYSFGVVLLELTTGKEANHGDEYSSLAEWAWRHIQIGTNIEELLDDDAMEPSNLEEMCSIFKLGVMCTSTLPAVLKVLTGCKDPLANAEKIVDIYDSAPLLKNLKWEKQLEFSA</sequence>
<dbReference type="EMBL" id="CASHSV030000013">
    <property type="protein sequence ID" value="CAJ2636662.1"/>
    <property type="molecule type" value="Genomic_DNA"/>
</dbReference>
<reference evidence="1" key="1">
    <citation type="submission" date="2023-10" db="EMBL/GenBank/DDBJ databases">
        <authorList>
            <person name="Rodriguez Cubillos JULIANA M."/>
            <person name="De Vega J."/>
        </authorList>
    </citation>
    <scope>NUCLEOTIDE SEQUENCE</scope>
</reference>
<keyword evidence="2" id="KW-1185">Reference proteome</keyword>
<evidence type="ECO:0000313" key="1">
    <source>
        <dbReference type="EMBL" id="CAJ2636662.1"/>
    </source>
</evidence>
<organism evidence="1 2">
    <name type="scientific">Trifolium pratense</name>
    <name type="common">Red clover</name>
    <dbReference type="NCBI Taxonomy" id="57577"/>
    <lineage>
        <taxon>Eukaryota</taxon>
        <taxon>Viridiplantae</taxon>
        <taxon>Streptophyta</taxon>
        <taxon>Embryophyta</taxon>
        <taxon>Tracheophyta</taxon>
        <taxon>Spermatophyta</taxon>
        <taxon>Magnoliopsida</taxon>
        <taxon>eudicotyledons</taxon>
        <taxon>Gunneridae</taxon>
        <taxon>Pentapetalae</taxon>
        <taxon>rosids</taxon>
        <taxon>fabids</taxon>
        <taxon>Fabales</taxon>
        <taxon>Fabaceae</taxon>
        <taxon>Papilionoideae</taxon>
        <taxon>50 kb inversion clade</taxon>
        <taxon>NPAAA clade</taxon>
        <taxon>Hologalegina</taxon>
        <taxon>IRL clade</taxon>
        <taxon>Trifolieae</taxon>
        <taxon>Trifolium</taxon>
    </lineage>
</organism>
<comment type="caution">
    <text evidence="1">The sequence shown here is derived from an EMBL/GenBank/DDBJ whole genome shotgun (WGS) entry which is preliminary data.</text>
</comment>